<organism evidence="1">
    <name type="scientific">Iridovirus sp</name>
    <dbReference type="NCBI Taxonomy" id="135728"/>
    <lineage>
        <taxon>Viruses</taxon>
        <taxon>Varidnaviria</taxon>
        <taxon>Bamfordvirae</taxon>
        <taxon>Nucleocytoviricota</taxon>
        <taxon>Megaviricetes</taxon>
        <taxon>Pimascovirales</taxon>
        <taxon>Pimascovirales incertae sedis</taxon>
        <taxon>Iridoviridae</taxon>
        <taxon>Betairidovirinae</taxon>
        <taxon>Iridovirus</taxon>
    </lineage>
</organism>
<evidence type="ECO:0000313" key="1">
    <source>
        <dbReference type="EMBL" id="XBY85678.1"/>
    </source>
</evidence>
<dbReference type="EMBL" id="PP847201">
    <property type="protein sequence ID" value="XBY85678.1"/>
    <property type="molecule type" value="Genomic_DNA"/>
</dbReference>
<protein>
    <submittedName>
        <fullName evidence="1">Uncharacterized protein</fullName>
    </submittedName>
</protein>
<sequence length="63" mass="7618">MILIGNNIHICNLKTYKILQSQPMLMEMLLKIILVELKKIEKEIYHYIQLKLIKFIKDFMLII</sequence>
<reference evidence="1" key="1">
    <citation type="submission" date="2024-05" db="EMBL/GenBank/DDBJ databases">
        <title>Complete genomes of an iridovirus, and two densoviruses identified in lab reared social spiders in California, USA.</title>
        <authorList>
            <person name="Millerwise S."/>
            <person name="Lund M.C."/>
            <person name="Schmidlin K."/>
            <person name="Kraberger S."/>
            <person name="Harrison J."/>
            <person name="Cease A."/>
            <person name="Pinter-Wollman N."/>
            <person name="Varsani A."/>
        </authorList>
    </citation>
    <scope>NUCLEOTIDE SEQUENCE</scope>
    <source>
        <strain evidence="1">SocP20</strain>
    </source>
</reference>
<accession>A0AAU7YC36</accession>
<name>A0AAU7YC36_9VIRU</name>
<proteinExistence type="predicted"/>